<dbReference type="Proteomes" id="UP000297225">
    <property type="component" value="Unassembled WGS sequence"/>
</dbReference>
<evidence type="ECO:0000256" key="2">
    <source>
        <dbReference type="ARBA" id="ARBA00022475"/>
    </source>
</evidence>
<dbReference type="InterPro" id="IPR013525">
    <property type="entry name" value="ABC2_TM"/>
</dbReference>
<dbReference type="Gene3D" id="3.40.190.10">
    <property type="entry name" value="Periplasmic binding protein-like II"/>
    <property type="match status" value="1"/>
</dbReference>
<proteinExistence type="predicted"/>
<evidence type="ECO:0000256" key="5">
    <source>
        <dbReference type="ARBA" id="ARBA00023136"/>
    </source>
</evidence>
<accession>A0A4Y8WNJ2</accession>
<feature type="domain" description="ABC-2 type transporter transmembrane" evidence="6">
    <location>
        <begin position="19"/>
        <end position="410"/>
    </location>
</feature>
<dbReference type="GO" id="GO:0140359">
    <property type="term" value="F:ABC-type transporter activity"/>
    <property type="evidence" value="ECO:0007669"/>
    <property type="project" value="InterPro"/>
</dbReference>
<keyword evidence="8" id="KW-1185">Reference proteome</keyword>
<dbReference type="AlphaFoldDB" id="A0A4Y8WNJ2"/>
<dbReference type="PANTHER" id="PTHR30294:SF29">
    <property type="entry name" value="MULTIDRUG ABC TRANSPORTER PERMEASE YBHS-RELATED"/>
    <property type="match status" value="1"/>
</dbReference>
<comment type="subcellular location">
    <subcellularLocation>
        <location evidence="1">Cell membrane</location>
        <topology evidence="1">Multi-pass membrane protein</topology>
    </subcellularLocation>
</comment>
<protein>
    <submittedName>
        <fullName evidence="7">ABC transporter permease</fullName>
    </submittedName>
</protein>
<keyword evidence="2" id="KW-1003">Cell membrane</keyword>
<keyword evidence="5" id="KW-0472">Membrane</keyword>
<gene>
    <name evidence="7" type="ORF">E4P47_06000</name>
</gene>
<dbReference type="PANTHER" id="PTHR30294">
    <property type="entry name" value="MEMBRANE COMPONENT OF ABC TRANSPORTER YHHJ-RELATED"/>
    <property type="match status" value="1"/>
</dbReference>
<evidence type="ECO:0000256" key="4">
    <source>
        <dbReference type="ARBA" id="ARBA00022989"/>
    </source>
</evidence>
<evidence type="ECO:0000313" key="7">
    <source>
        <dbReference type="EMBL" id="TFH94822.1"/>
    </source>
</evidence>
<reference evidence="7 8" key="1">
    <citation type="submission" date="2019-03" db="EMBL/GenBank/DDBJ databases">
        <title>Porphyromonas levii Isolated from the Uterus of Dairy Cows.</title>
        <authorList>
            <person name="Francis A.M."/>
        </authorList>
    </citation>
    <scope>NUCLEOTIDE SEQUENCE [LARGE SCALE GENOMIC DNA]</scope>
    <source>
        <strain evidence="7 8">AF5678</strain>
    </source>
</reference>
<keyword evidence="3" id="KW-0812">Transmembrane</keyword>
<comment type="caution">
    <text evidence="7">The sequence shown here is derived from an EMBL/GenBank/DDBJ whole genome shotgun (WGS) entry which is preliminary data.</text>
</comment>
<dbReference type="STRING" id="1122973.GCA_000379925_00089"/>
<dbReference type="GeneID" id="66796654"/>
<keyword evidence="4" id="KW-1133">Transmembrane helix</keyword>
<evidence type="ECO:0000256" key="1">
    <source>
        <dbReference type="ARBA" id="ARBA00004651"/>
    </source>
</evidence>
<dbReference type="Pfam" id="PF12698">
    <property type="entry name" value="ABC2_membrane_3"/>
    <property type="match status" value="1"/>
</dbReference>
<evidence type="ECO:0000313" key="8">
    <source>
        <dbReference type="Proteomes" id="UP000297225"/>
    </source>
</evidence>
<evidence type="ECO:0000259" key="6">
    <source>
        <dbReference type="Pfam" id="PF12698"/>
    </source>
</evidence>
<dbReference type="EMBL" id="SPNC01000083">
    <property type="protein sequence ID" value="TFH94822.1"/>
    <property type="molecule type" value="Genomic_DNA"/>
</dbReference>
<dbReference type="InterPro" id="IPR051449">
    <property type="entry name" value="ABC-2_transporter_component"/>
</dbReference>
<dbReference type="GO" id="GO:0005886">
    <property type="term" value="C:plasma membrane"/>
    <property type="evidence" value="ECO:0007669"/>
    <property type="project" value="UniProtKB-SubCell"/>
</dbReference>
<dbReference type="SUPFAM" id="SSF53850">
    <property type="entry name" value="Periplasmic binding protein-like II"/>
    <property type="match status" value="1"/>
</dbReference>
<dbReference type="RefSeq" id="WP_018357374.1">
    <property type="nucleotide sequence ID" value="NZ_CP197400.1"/>
</dbReference>
<sequence length="436" mass="49020">MNKFWIVMQREYNVKVKKKSFVLLTIFTPLIFILIIAIPLFLGMNAKDTSEKKVMVIDQTGKYMSYLQDNPKEGIKFVKSDMEISEARKNKSEDIYAYVLITEDLLENPKGITIFSHSTIPPTLQTTINDDLQPALRKEKIASYDIPNLEQIIDDTKVNLSISEVQWSKDGEEQAASSTVAMIIGQAFNIMLFFFVITYGSMVMTSVQEEKKNRIVEIIASSVKPTTLLFAKMVAVALVGLTQLGIWIILGAIGFFVMQAVFLSNVTIDMDQLTQNAMTSGVDAEFIQDVLMPLTSFDFAGMIWAFVFFFICAYLSFASIYAAMGAAFDSDEDIQQMSLPITLLFMFAFYAALYSAENPNGPLALWGSFIPFVAPNVMMVRLPFAPPVWQIVLSAVVMVATTVFFVWAAAKVFRVGLLMYGKKPSFKELVKWVKYK</sequence>
<evidence type="ECO:0000256" key="3">
    <source>
        <dbReference type="ARBA" id="ARBA00022692"/>
    </source>
</evidence>
<organism evidence="7 8">
    <name type="scientific">Porphyromonas levii</name>
    <dbReference type="NCBI Taxonomy" id="28114"/>
    <lineage>
        <taxon>Bacteria</taxon>
        <taxon>Pseudomonadati</taxon>
        <taxon>Bacteroidota</taxon>
        <taxon>Bacteroidia</taxon>
        <taxon>Bacteroidales</taxon>
        <taxon>Porphyromonadaceae</taxon>
        <taxon>Porphyromonas</taxon>
    </lineage>
</organism>
<dbReference type="OrthoDB" id="9768837at2"/>
<name>A0A4Y8WNJ2_9PORP</name>